<comment type="caution">
    <text evidence="2">The sequence shown here is derived from an EMBL/GenBank/DDBJ whole genome shotgun (WGS) entry which is preliminary data.</text>
</comment>
<dbReference type="Proteomes" id="UP001444071">
    <property type="component" value="Unassembled WGS sequence"/>
</dbReference>
<reference evidence="2 3" key="1">
    <citation type="submission" date="2021-06" db="EMBL/GenBank/DDBJ databases">
        <authorList>
            <person name="Palmer J.M."/>
        </authorList>
    </citation>
    <scope>NUCLEOTIDE SEQUENCE [LARGE SCALE GENOMIC DNA]</scope>
    <source>
        <strain evidence="2 3">XR_2019</strain>
        <tissue evidence="2">Muscle</tissue>
    </source>
</reference>
<evidence type="ECO:0008006" key="4">
    <source>
        <dbReference type="Google" id="ProtNLM"/>
    </source>
</evidence>
<sequence>MLRVSLSCPSPGSLKTEGIKASDVLPVLKEKVAFVSGGRDKRGGPILTFPARSNHDRIKQEELRRLVTYLSTVPRKKKWMVSVEGCPGCSIKCFFLCCPHSRWGAAFDLHLCESCTLLGSGHSTGCLEETEVSAPSHLHFDSVSPISEDVCKRGFTVIIDMRGSKWELIKPLLKTLQEYFPAEICVALIIKPDNFWQKQKTNFGSAKFSFEVR</sequence>
<dbReference type="InterPro" id="IPR051336">
    <property type="entry name" value="RhoGEF_Guanine_NuclExch_SF"/>
</dbReference>
<keyword evidence="1" id="KW-0344">Guanine-nucleotide releasing factor</keyword>
<evidence type="ECO:0000256" key="1">
    <source>
        <dbReference type="ARBA" id="ARBA00022658"/>
    </source>
</evidence>
<dbReference type="PANTHER" id="PTHR22826:SF49">
    <property type="entry name" value="KALIRIN"/>
    <property type="match status" value="1"/>
</dbReference>
<organism evidence="2 3">
    <name type="scientific">Xenotaenia resolanae</name>
    <dbReference type="NCBI Taxonomy" id="208358"/>
    <lineage>
        <taxon>Eukaryota</taxon>
        <taxon>Metazoa</taxon>
        <taxon>Chordata</taxon>
        <taxon>Craniata</taxon>
        <taxon>Vertebrata</taxon>
        <taxon>Euteleostomi</taxon>
        <taxon>Actinopterygii</taxon>
        <taxon>Neopterygii</taxon>
        <taxon>Teleostei</taxon>
        <taxon>Neoteleostei</taxon>
        <taxon>Acanthomorphata</taxon>
        <taxon>Ovalentaria</taxon>
        <taxon>Atherinomorphae</taxon>
        <taxon>Cyprinodontiformes</taxon>
        <taxon>Goodeidae</taxon>
        <taxon>Xenotaenia</taxon>
    </lineage>
</organism>
<accession>A0ABV0WPU6</accession>
<dbReference type="EMBL" id="JAHRIM010062019">
    <property type="protein sequence ID" value="MEQ2271515.1"/>
    <property type="molecule type" value="Genomic_DNA"/>
</dbReference>
<name>A0ABV0WPU6_9TELE</name>
<gene>
    <name evidence="2" type="ORF">XENORESO_005378</name>
</gene>
<protein>
    <recommendedName>
        <fullName evidence="4">CRAL-TRIO domain-containing protein</fullName>
    </recommendedName>
</protein>
<dbReference type="PANTHER" id="PTHR22826">
    <property type="entry name" value="RHO GUANINE EXCHANGE FACTOR-RELATED"/>
    <property type="match status" value="1"/>
</dbReference>
<keyword evidence="3" id="KW-1185">Reference proteome</keyword>
<evidence type="ECO:0000313" key="3">
    <source>
        <dbReference type="Proteomes" id="UP001444071"/>
    </source>
</evidence>
<proteinExistence type="predicted"/>
<evidence type="ECO:0000313" key="2">
    <source>
        <dbReference type="EMBL" id="MEQ2271515.1"/>
    </source>
</evidence>